<sequence length="100" mass="10591">MFLDSCLALSWSPCVGVFGLVQLAHELGACGLWLALVGLGVWSVAWFAASAFGARPGLCGLRRLERGRVCVGSSRQLQRGVWSVACVSWRGFSPGSFAAC</sequence>
<evidence type="ECO:0000313" key="3">
    <source>
        <dbReference type="Proteomes" id="UP001151532"/>
    </source>
</evidence>
<reference evidence="2" key="2">
    <citation type="journal article" date="2023" name="Int. J. Mol. Sci.">
        <title>De Novo Assembly and Annotation of 11 Diverse Shrub Willow (Salix) Genomes Reveals Novel Gene Organization in Sex-Linked Regions.</title>
        <authorList>
            <person name="Hyden B."/>
            <person name="Feng K."/>
            <person name="Yates T.B."/>
            <person name="Jawdy S."/>
            <person name="Cereghino C."/>
            <person name="Smart L.B."/>
            <person name="Muchero W."/>
        </authorList>
    </citation>
    <scope>NUCLEOTIDE SEQUENCE</scope>
    <source>
        <tissue evidence="2">Shoot tip</tissue>
    </source>
</reference>
<evidence type="ECO:0000313" key="2">
    <source>
        <dbReference type="EMBL" id="KAJ6674347.1"/>
    </source>
</evidence>
<keyword evidence="1" id="KW-0812">Transmembrane</keyword>
<protein>
    <recommendedName>
        <fullName evidence="4">Transmembrane protein</fullName>
    </recommendedName>
</protein>
<gene>
    <name evidence="2" type="ORF">OIU79_021505</name>
</gene>
<organism evidence="2 3">
    <name type="scientific">Salix purpurea</name>
    <name type="common">Purple osier willow</name>
    <dbReference type="NCBI Taxonomy" id="77065"/>
    <lineage>
        <taxon>Eukaryota</taxon>
        <taxon>Viridiplantae</taxon>
        <taxon>Streptophyta</taxon>
        <taxon>Embryophyta</taxon>
        <taxon>Tracheophyta</taxon>
        <taxon>Spermatophyta</taxon>
        <taxon>Magnoliopsida</taxon>
        <taxon>eudicotyledons</taxon>
        <taxon>Gunneridae</taxon>
        <taxon>Pentapetalae</taxon>
        <taxon>rosids</taxon>
        <taxon>fabids</taxon>
        <taxon>Malpighiales</taxon>
        <taxon>Salicaceae</taxon>
        <taxon>Saliceae</taxon>
        <taxon>Salix</taxon>
    </lineage>
</organism>
<evidence type="ECO:0000256" key="1">
    <source>
        <dbReference type="SAM" id="Phobius"/>
    </source>
</evidence>
<keyword evidence="1" id="KW-0472">Membrane</keyword>
<keyword evidence="3" id="KW-1185">Reference proteome</keyword>
<comment type="caution">
    <text evidence="2">The sequence shown here is derived from an EMBL/GenBank/DDBJ whole genome shotgun (WGS) entry which is preliminary data.</text>
</comment>
<dbReference type="AlphaFoldDB" id="A0A9Q0NR27"/>
<proteinExistence type="predicted"/>
<dbReference type="Proteomes" id="UP001151532">
    <property type="component" value="Unassembled WGS sequence"/>
</dbReference>
<feature type="transmembrane region" description="Helical" evidence="1">
    <location>
        <begin position="33"/>
        <end position="54"/>
    </location>
</feature>
<evidence type="ECO:0008006" key="4">
    <source>
        <dbReference type="Google" id="ProtNLM"/>
    </source>
</evidence>
<reference evidence="2" key="1">
    <citation type="submission" date="2022-11" db="EMBL/GenBank/DDBJ databases">
        <authorList>
            <person name="Hyden B.L."/>
            <person name="Feng K."/>
            <person name="Yates T."/>
            <person name="Jawdy S."/>
            <person name="Smart L.B."/>
            <person name="Muchero W."/>
        </authorList>
    </citation>
    <scope>NUCLEOTIDE SEQUENCE</scope>
    <source>
        <tissue evidence="2">Shoot tip</tissue>
    </source>
</reference>
<name>A0A9Q0NR27_SALPP</name>
<keyword evidence="1" id="KW-1133">Transmembrane helix</keyword>
<dbReference type="EMBL" id="JAPFFK010000316">
    <property type="protein sequence ID" value="KAJ6674347.1"/>
    <property type="molecule type" value="Genomic_DNA"/>
</dbReference>
<accession>A0A9Q0NR27</accession>